<dbReference type="Gene3D" id="3.40.350.10">
    <property type="entry name" value="Creatinase/prolidase N-terminal domain"/>
    <property type="match status" value="1"/>
</dbReference>
<dbReference type="PANTHER" id="PTHR46112">
    <property type="entry name" value="AMINOPEPTIDASE"/>
    <property type="match status" value="1"/>
</dbReference>
<evidence type="ECO:0000259" key="1">
    <source>
        <dbReference type="Pfam" id="PF00557"/>
    </source>
</evidence>
<dbReference type="EMBL" id="OMOI01000001">
    <property type="protein sequence ID" value="SPF76497.1"/>
    <property type="molecule type" value="Genomic_DNA"/>
</dbReference>
<proteinExistence type="predicted"/>
<dbReference type="Proteomes" id="UP000244911">
    <property type="component" value="Unassembled WGS sequence"/>
</dbReference>
<keyword evidence="4" id="KW-1185">Reference proteome</keyword>
<dbReference type="Gene3D" id="3.90.230.10">
    <property type="entry name" value="Creatinase/methionine aminopeptidase superfamily"/>
    <property type="match status" value="1"/>
</dbReference>
<dbReference type="SUPFAM" id="SSF53092">
    <property type="entry name" value="Creatinase/prolidase N-terminal domain"/>
    <property type="match status" value="1"/>
</dbReference>
<keyword evidence="3" id="KW-0224">Dipeptidase</keyword>
<gene>
    <name evidence="3" type="primary">pepE</name>
    <name evidence="3" type="ORF">ALP8811_01505</name>
</gene>
<protein>
    <submittedName>
        <fullName evidence="3">Putative dipeptidase PepE</fullName>
        <ecNumber evidence="3">3.4.13.-</ecNumber>
    </submittedName>
</protein>
<dbReference type="Pfam" id="PF01321">
    <property type="entry name" value="Creatinase_N"/>
    <property type="match status" value="1"/>
</dbReference>
<dbReference type="EC" id="3.4.13.-" evidence="3"/>
<sequence length="397" mass="43713">MSDARLTLGTVGAPSRGFPEAEFATRTEKAQALMAQQGLHGMLLLTEPEVRYFSGFHTLFWQSPTRPWFLFVPATGKPIAIIPEIGAELMRQTWIEDIRTWSAPAPSDDGISLLTELLSPLAQSGGRLGVLKGHETNLRMPLGDYERLMSSLRGMEVADATGLVRALRMVKSEAEIEKLAHICGIGSRTFGEVPQLAREGLPFEDLFRLFRREALFQGADDVPYLVGGADQGGYHDVISPPSPRPLQRGDIFMLDTGATWDGYYCDFDRNWAIGHADDASRRAYDVLWRATEAGIEAARPGTTCRDLFHAMQSVIAELDDQGGDVGRLGHGLGMQLTEWPSHAAFDDTVIEENMVLTFEPSLSYGDGRIMVHEENIVVRADGAKLLTQRAATELPVI</sequence>
<feature type="domain" description="Peptidase M24" evidence="1">
    <location>
        <begin position="178"/>
        <end position="378"/>
    </location>
</feature>
<dbReference type="InterPro" id="IPR036005">
    <property type="entry name" value="Creatinase/aminopeptidase-like"/>
</dbReference>
<reference evidence="3 4" key="1">
    <citation type="submission" date="2018-03" db="EMBL/GenBank/DDBJ databases">
        <authorList>
            <person name="Keele B.F."/>
        </authorList>
    </citation>
    <scope>NUCLEOTIDE SEQUENCE [LARGE SCALE GENOMIC DNA]</scope>
    <source>
        <strain evidence="3 4">CECT 8811</strain>
    </source>
</reference>
<keyword evidence="3" id="KW-0378">Hydrolase</keyword>
<dbReference type="PANTHER" id="PTHR46112:SF2">
    <property type="entry name" value="XAA-PRO AMINOPEPTIDASE P-RELATED"/>
    <property type="match status" value="1"/>
</dbReference>
<name>A0A2R8AKU1_9RHOB</name>
<dbReference type="AlphaFoldDB" id="A0A2R8AKU1"/>
<dbReference type="InterPro" id="IPR000994">
    <property type="entry name" value="Pept_M24"/>
</dbReference>
<feature type="domain" description="Creatinase N-terminal" evidence="2">
    <location>
        <begin position="26"/>
        <end position="170"/>
    </location>
</feature>
<dbReference type="RefSeq" id="WP_108856495.1">
    <property type="nucleotide sequence ID" value="NZ_OMOI01000001.1"/>
</dbReference>
<dbReference type="CDD" id="cd01066">
    <property type="entry name" value="APP_MetAP"/>
    <property type="match status" value="1"/>
</dbReference>
<dbReference type="InterPro" id="IPR029149">
    <property type="entry name" value="Creatin/AminoP/Spt16_N"/>
</dbReference>
<dbReference type="InterPro" id="IPR050659">
    <property type="entry name" value="Peptidase_M24B"/>
</dbReference>
<dbReference type="SUPFAM" id="SSF55920">
    <property type="entry name" value="Creatinase/aminopeptidase"/>
    <property type="match status" value="1"/>
</dbReference>
<dbReference type="GO" id="GO:0016805">
    <property type="term" value="F:dipeptidase activity"/>
    <property type="evidence" value="ECO:0007669"/>
    <property type="project" value="UniProtKB-KW"/>
</dbReference>
<evidence type="ECO:0000313" key="4">
    <source>
        <dbReference type="Proteomes" id="UP000244911"/>
    </source>
</evidence>
<evidence type="ECO:0000259" key="2">
    <source>
        <dbReference type="Pfam" id="PF01321"/>
    </source>
</evidence>
<accession>A0A2R8AKU1</accession>
<dbReference type="InterPro" id="IPR000587">
    <property type="entry name" value="Creatinase_N"/>
</dbReference>
<evidence type="ECO:0000313" key="3">
    <source>
        <dbReference type="EMBL" id="SPF76497.1"/>
    </source>
</evidence>
<organism evidence="3 4">
    <name type="scientific">Aliiroseovarius pelagivivens</name>
    <dbReference type="NCBI Taxonomy" id="1639690"/>
    <lineage>
        <taxon>Bacteria</taxon>
        <taxon>Pseudomonadati</taxon>
        <taxon>Pseudomonadota</taxon>
        <taxon>Alphaproteobacteria</taxon>
        <taxon>Rhodobacterales</taxon>
        <taxon>Paracoccaceae</taxon>
        <taxon>Aliiroseovarius</taxon>
    </lineage>
</organism>
<dbReference type="OrthoDB" id="9806388at2"/>
<keyword evidence="3" id="KW-0645">Protease</keyword>
<dbReference type="Pfam" id="PF00557">
    <property type="entry name" value="Peptidase_M24"/>
    <property type="match status" value="1"/>
</dbReference>